<dbReference type="EnsemblPlants" id="Bo1g078210.1">
    <property type="protein sequence ID" value="Bo1g078210.1"/>
    <property type="gene ID" value="Bo1g078210"/>
</dbReference>
<reference evidence="1" key="2">
    <citation type="submission" date="2015-03" db="UniProtKB">
        <authorList>
            <consortium name="EnsemblPlants"/>
        </authorList>
    </citation>
    <scope>IDENTIFICATION</scope>
</reference>
<evidence type="ECO:0000313" key="1">
    <source>
        <dbReference type="EnsemblPlants" id="Bo1g078210.1"/>
    </source>
</evidence>
<protein>
    <submittedName>
        <fullName evidence="1">Uncharacterized protein</fullName>
    </submittedName>
</protein>
<dbReference type="Proteomes" id="UP000032141">
    <property type="component" value="Chromosome C1"/>
</dbReference>
<reference evidence="1 2" key="1">
    <citation type="journal article" date="2014" name="Genome Biol.">
        <title>Transcriptome and methylome profiling reveals relics of genome dominance in the mesopolyploid Brassica oleracea.</title>
        <authorList>
            <person name="Parkin I.A."/>
            <person name="Koh C."/>
            <person name="Tang H."/>
            <person name="Robinson S.J."/>
            <person name="Kagale S."/>
            <person name="Clarke W.E."/>
            <person name="Town C.D."/>
            <person name="Nixon J."/>
            <person name="Krishnakumar V."/>
            <person name="Bidwell S.L."/>
            <person name="Denoeud F."/>
            <person name="Belcram H."/>
            <person name="Links M.G."/>
            <person name="Just J."/>
            <person name="Clarke C."/>
            <person name="Bender T."/>
            <person name="Huebert T."/>
            <person name="Mason A.S."/>
            <person name="Pires J.C."/>
            <person name="Barker G."/>
            <person name="Moore J."/>
            <person name="Walley P.G."/>
            <person name="Manoli S."/>
            <person name="Batley J."/>
            <person name="Edwards D."/>
            <person name="Nelson M.N."/>
            <person name="Wang X."/>
            <person name="Paterson A.H."/>
            <person name="King G."/>
            <person name="Bancroft I."/>
            <person name="Chalhoub B."/>
            <person name="Sharpe A.G."/>
        </authorList>
    </citation>
    <scope>NUCLEOTIDE SEQUENCE</scope>
    <source>
        <strain evidence="1 2">cv. TO1000</strain>
    </source>
</reference>
<organism evidence="1 2">
    <name type="scientific">Brassica oleracea var. oleracea</name>
    <dbReference type="NCBI Taxonomy" id="109376"/>
    <lineage>
        <taxon>Eukaryota</taxon>
        <taxon>Viridiplantae</taxon>
        <taxon>Streptophyta</taxon>
        <taxon>Embryophyta</taxon>
        <taxon>Tracheophyta</taxon>
        <taxon>Spermatophyta</taxon>
        <taxon>Magnoliopsida</taxon>
        <taxon>eudicotyledons</taxon>
        <taxon>Gunneridae</taxon>
        <taxon>Pentapetalae</taxon>
        <taxon>rosids</taxon>
        <taxon>malvids</taxon>
        <taxon>Brassicales</taxon>
        <taxon>Brassicaceae</taxon>
        <taxon>Brassiceae</taxon>
        <taxon>Brassica</taxon>
    </lineage>
</organism>
<proteinExistence type="predicted"/>
<evidence type="ECO:0000313" key="2">
    <source>
        <dbReference type="Proteomes" id="UP000032141"/>
    </source>
</evidence>
<sequence length="58" mass="6425">MEAGHSGSSPRAAVFRMADQTRAAKYVDLCGSAHGTSDLELPAHEIDCVMDRRIMLWY</sequence>
<dbReference type="Gramene" id="Bo1g078210.1">
    <property type="protein sequence ID" value="Bo1g078210.1"/>
    <property type="gene ID" value="Bo1g078210"/>
</dbReference>
<name>A0A0D3A991_BRAOL</name>
<accession>A0A0D3A991</accession>
<keyword evidence="2" id="KW-1185">Reference proteome</keyword>
<dbReference type="HOGENOM" id="CLU_2981802_0_0_1"/>
<dbReference type="AlphaFoldDB" id="A0A0D3A991"/>